<dbReference type="InterPro" id="IPR046174">
    <property type="entry name" value="DUF6176"/>
</dbReference>
<dbReference type="eggNOG" id="ENOG5032TKW">
    <property type="taxonomic scope" value="Bacteria"/>
</dbReference>
<dbReference type="HOGENOM" id="CLU_168211_0_0_9"/>
<accession>A0A078M4Q2</accession>
<reference evidence="1 2" key="1">
    <citation type="submission" date="2014-07" db="EMBL/GenBank/DDBJ databases">
        <authorList>
            <person name="Urmite Genomes Urmite Genomes"/>
        </authorList>
    </citation>
    <scope>NUCLEOTIDE SEQUENCE [LARGE SCALE GENOMIC DNA]</scope>
    <source>
        <strain evidence="1 2">13MG44_air</strain>
    </source>
</reference>
<evidence type="ECO:0008006" key="3">
    <source>
        <dbReference type="Google" id="ProtNLM"/>
    </source>
</evidence>
<gene>
    <name evidence="1" type="ORF">BN1048_01258</name>
</gene>
<evidence type="ECO:0000313" key="1">
    <source>
        <dbReference type="EMBL" id="CEA01169.1"/>
    </source>
</evidence>
<dbReference type="Pfam" id="PF19673">
    <property type="entry name" value="DUF6176"/>
    <property type="match status" value="1"/>
</dbReference>
<name>A0A078M4Q2_9STAP</name>
<dbReference type="AlphaFoldDB" id="A0A078M4Q2"/>
<dbReference type="RefSeq" id="WP_035809549.1">
    <property type="nucleotide sequence ID" value="NZ_CCSE01000001.1"/>
</dbReference>
<organism evidence="1 2">
    <name type="scientific">Jeotgalicoccus saudimassiliensis</name>
    <dbReference type="NCBI Taxonomy" id="1461582"/>
    <lineage>
        <taxon>Bacteria</taxon>
        <taxon>Bacillati</taxon>
        <taxon>Bacillota</taxon>
        <taxon>Bacilli</taxon>
        <taxon>Bacillales</taxon>
        <taxon>Staphylococcaceae</taxon>
        <taxon>Jeotgalicoccus</taxon>
    </lineage>
</organism>
<dbReference type="EMBL" id="CCSE01000001">
    <property type="protein sequence ID" value="CEA01169.1"/>
    <property type="molecule type" value="Genomic_DNA"/>
</dbReference>
<sequence>MRVELTKYRVKEGKSELVDEWVEYMHNHMDDVLMNLEGEKMFVETIFREAFNNVEYLYWYSVQDDVESDDAVSKTDLDEKHLEYWEKCIDKTFRPEDMKAEIVMIPERIKRAMNYSND</sequence>
<evidence type="ECO:0000313" key="2">
    <source>
        <dbReference type="Proteomes" id="UP000044136"/>
    </source>
</evidence>
<protein>
    <recommendedName>
        <fullName evidence="3">L-rhamnose mutarotase</fullName>
    </recommendedName>
</protein>
<proteinExistence type="predicted"/>
<dbReference type="Proteomes" id="UP000044136">
    <property type="component" value="Unassembled WGS sequence"/>
</dbReference>
<keyword evidence="2" id="KW-1185">Reference proteome</keyword>
<dbReference type="OrthoDB" id="3233233at2"/>
<dbReference type="STRING" id="1461582.BN1048_01258"/>